<dbReference type="Proteomes" id="UP000887013">
    <property type="component" value="Unassembled WGS sequence"/>
</dbReference>
<dbReference type="EMBL" id="BMAW01098500">
    <property type="protein sequence ID" value="GFS85106.1"/>
    <property type="molecule type" value="Genomic_DNA"/>
</dbReference>
<gene>
    <name evidence="1" type="ORF">NPIL_554751</name>
</gene>
<dbReference type="AlphaFoldDB" id="A0A8X6MZ08"/>
<organism evidence="1 2">
    <name type="scientific">Nephila pilipes</name>
    <name type="common">Giant wood spider</name>
    <name type="synonym">Nephila maculata</name>
    <dbReference type="NCBI Taxonomy" id="299642"/>
    <lineage>
        <taxon>Eukaryota</taxon>
        <taxon>Metazoa</taxon>
        <taxon>Ecdysozoa</taxon>
        <taxon>Arthropoda</taxon>
        <taxon>Chelicerata</taxon>
        <taxon>Arachnida</taxon>
        <taxon>Araneae</taxon>
        <taxon>Araneomorphae</taxon>
        <taxon>Entelegynae</taxon>
        <taxon>Araneoidea</taxon>
        <taxon>Nephilidae</taxon>
        <taxon>Nephila</taxon>
    </lineage>
</organism>
<reference evidence="1" key="1">
    <citation type="submission" date="2020-08" db="EMBL/GenBank/DDBJ databases">
        <title>Multicomponent nature underlies the extraordinary mechanical properties of spider dragline silk.</title>
        <authorList>
            <person name="Kono N."/>
            <person name="Nakamura H."/>
            <person name="Mori M."/>
            <person name="Yoshida Y."/>
            <person name="Ohtoshi R."/>
            <person name="Malay A.D."/>
            <person name="Moran D.A.P."/>
            <person name="Tomita M."/>
            <person name="Numata K."/>
            <person name="Arakawa K."/>
        </authorList>
    </citation>
    <scope>NUCLEOTIDE SEQUENCE</scope>
</reference>
<protein>
    <submittedName>
        <fullName evidence="1">Uncharacterized protein</fullName>
    </submittedName>
</protein>
<name>A0A8X6MZ08_NEPPI</name>
<sequence>MIRPGSKGKLVYLESAKFETEGKETHIIPFRDIRTFVLKLSKIKSWQLCNVRTHIEPKTEESETATLVNLRGRKLVNTFKPLNLIFNVISRSSLN</sequence>
<accession>A0A8X6MZ08</accession>
<keyword evidence="2" id="KW-1185">Reference proteome</keyword>
<comment type="caution">
    <text evidence="1">The sequence shown here is derived from an EMBL/GenBank/DDBJ whole genome shotgun (WGS) entry which is preliminary data.</text>
</comment>
<evidence type="ECO:0000313" key="2">
    <source>
        <dbReference type="Proteomes" id="UP000887013"/>
    </source>
</evidence>
<evidence type="ECO:0000313" key="1">
    <source>
        <dbReference type="EMBL" id="GFS85106.1"/>
    </source>
</evidence>
<proteinExistence type="predicted"/>